<reference evidence="3" key="1">
    <citation type="submission" date="2025-08" db="UniProtKB">
        <authorList>
            <consortium name="RefSeq"/>
        </authorList>
    </citation>
    <scope>IDENTIFICATION</scope>
</reference>
<protein>
    <submittedName>
        <fullName evidence="3">Myosin heavy chain, non-muscle-like isoform X1</fullName>
    </submittedName>
</protein>
<keyword evidence="2" id="KW-1185">Reference proteome</keyword>
<dbReference type="AlphaFoldDB" id="A0A6P3Y2N8"/>
<feature type="coiled-coil region" evidence="1">
    <location>
        <begin position="247"/>
        <end position="506"/>
    </location>
</feature>
<evidence type="ECO:0000313" key="2">
    <source>
        <dbReference type="Proteomes" id="UP000515204"/>
    </source>
</evidence>
<name>A0A6P3Y2N8_DINQU</name>
<dbReference type="InterPro" id="IPR038911">
    <property type="entry name" value="SCLT1"/>
</dbReference>
<dbReference type="GeneID" id="106749789"/>
<dbReference type="Proteomes" id="UP000515204">
    <property type="component" value="Unplaced"/>
</dbReference>
<keyword evidence="1" id="KW-0175">Coiled coil</keyword>
<dbReference type="PANTHER" id="PTHR35970">
    <property type="entry name" value="SODIUM CHANNEL AND CLATHRIN LINKER 1"/>
    <property type="match status" value="1"/>
</dbReference>
<accession>A0A6P3Y2N8</accession>
<feature type="coiled-coil region" evidence="1">
    <location>
        <begin position="18"/>
        <end position="45"/>
    </location>
</feature>
<organism evidence="2 3">
    <name type="scientific">Dinoponera quadriceps</name>
    <name type="common">South American ant</name>
    <dbReference type="NCBI Taxonomy" id="609295"/>
    <lineage>
        <taxon>Eukaryota</taxon>
        <taxon>Metazoa</taxon>
        <taxon>Ecdysozoa</taxon>
        <taxon>Arthropoda</taxon>
        <taxon>Hexapoda</taxon>
        <taxon>Insecta</taxon>
        <taxon>Pterygota</taxon>
        <taxon>Neoptera</taxon>
        <taxon>Endopterygota</taxon>
        <taxon>Hymenoptera</taxon>
        <taxon>Apocrita</taxon>
        <taxon>Aculeata</taxon>
        <taxon>Formicoidea</taxon>
        <taxon>Formicidae</taxon>
        <taxon>Ponerinae</taxon>
        <taxon>Ponerini</taxon>
        <taxon>Dinoponera</taxon>
    </lineage>
</organism>
<proteinExistence type="predicted"/>
<feature type="coiled-coil region" evidence="1">
    <location>
        <begin position="75"/>
        <end position="102"/>
    </location>
</feature>
<dbReference type="OrthoDB" id="551053at2759"/>
<evidence type="ECO:0000313" key="3">
    <source>
        <dbReference type="RefSeq" id="XP_014485095.1"/>
    </source>
</evidence>
<feature type="coiled-coil region" evidence="1">
    <location>
        <begin position="127"/>
        <end position="200"/>
    </location>
</feature>
<gene>
    <name evidence="3" type="primary">LOC106749789</name>
</gene>
<dbReference type="GO" id="GO:0005814">
    <property type="term" value="C:centriole"/>
    <property type="evidence" value="ECO:0007669"/>
    <property type="project" value="TreeGrafter"/>
</dbReference>
<dbReference type="RefSeq" id="XP_014485095.1">
    <property type="nucleotide sequence ID" value="XM_014629609.1"/>
</dbReference>
<evidence type="ECO:0000256" key="1">
    <source>
        <dbReference type="SAM" id="Coils"/>
    </source>
</evidence>
<dbReference type="GO" id="GO:0045162">
    <property type="term" value="P:clustering of voltage-gated sodium channels"/>
    <property type="evidence" value="ECO:0007669"/>
    <property type="project" value="InterPro"/>
</dbReference>
<dbReference type="GO" id="GO:0060271">
    <property type="term" value="P:cilium assembly"/>
    <property type="evidence" value="ECO:0007669"/>
    <property type="project" value="TreeGrafter"/>
</dbReference>
<sequence>MFDSERDTLKRGEQHVILQEYNDIVEELKRELEICKTEQNGIRSQLQSLHVETKDSSDTMRDYISHIHLEECGDGDTHNKMITNLKERIAALQAEKDSAVQLWQVSMKAVDALEQELRTRPVDSKDVKFYEEQLKDVRQSYSEAIKALESKLLQAKENFTKQQSLWVSSKETIETLKWEKQELTKKLQESQQDAQQRDRTSQQRIQSLTDELSAARAETQRMDHSKSDLEKKLNESRRVAGNILAKNEETKCKMAEALDLIESAVREKDFALQREAQVAEQKAKLEARLASIAEEHVGKTQSEIARLKDAHEHNVRKYQVEIKELKSELREKATLLDRSQRESRLAEEELERVRRDSEDLLAKSAAKLLNFEQALKQADSKLDACNETAQSEKRYSSEMRQLREKIAGLEEKLAVSSEKLRQIQQQSVTDDRVRSADEKTKDAIDRYANLERQLTRATDDKESLTAELKSLQSAFDREIHKRDYERRALENRIRELEANAMENESGVGGPPIVQRRADTTNKHTLDIRVENIGHNWKLLLSEQLSKQREDFDKKMKEMTQHVTIHQKISNESGFCFEMERRSEGSYGTVSSKIQGTTRKDPFIAGRKRRAPESTGALQAAVHPVQNMHSTQVCIPQNLQVTITDKDVHLFTPLLCCFSHIQGPETR</sequence>
<dbReference type="KEGG" id="dqu:106749789"/>
<dbReference type="PANTHER" id="PTHR35970:SF1">
    <property type="entry name" value="SODIUM CHANNEL AND CLATHRIN LINKER 1"/>
    <property type="match status" value="1"/>
</dbReference>